<keyword evidence="1" id="KW-0732">Signal</keyword>
<comment type="caution">
    <text evidence="3">The sequence shown here is derived from an EMBL/GenBank/DDBJ whole genome shotgun (WGS) entry which is preliminary data.</text>
</comment>
<keyword evidence="4" id="KW-1185">Reference proteome</keyword>
<evidence type="ECO:0000313" key="3">
    <source>
        <dbReference type="EMBL" id="MDV3458288.1"/>
    </source>
</evidence>
<name>A0ABU3YAV0_9SPHN</name>
<sequence>MRRLAVPAIAAALALSAGVLQAEVEGPPANEVLGTWQMVSATLEENGEVHRPYGARPAGMLVFTSDMRFVEVLTDADTPRFASDKRGEGTDAENQRAMSSSIGFFGTYTVDKSGRFTGNRVEGATFPNWVGSVRGTRELSLIVRGDRMFETFTRPDGGALKAEFVRVSKPAQ</sequence>
<accession>A0ABU3YAV0</accession>
<reference evidence="3 4" key="1">
    <citation type="submission" date="2023-10" db="EMBL/GenBank/DDBJ databases">
        <title>Sphingomonas sp. HF-S4 16S ribosomal RNA gene Genome sequencing and assembly.</title>
        <authorList>
            <person name="Lee H."/>
        </authorList>
    </citation>
    <scope>NUCLEOTIDE SEQUENCE [LARGE SCALE GENOMIC DNA]</scope>
    <source>
        <strain evidence="3 4">HF-S4</strain>
    </source>
</reference>
<evidence type="ECO:0000259" key="2">
    <source>
        <dbReference type="Pfam" id="PF13924"/>
    </source>
</evidence>
<organism evidence="3 4">
    <name type="scientific">Sphingomonas agrestis</name>
    <dbReference type="NCBI Taxonomy" id="3080540"/>
    <lineage>
        <taxon>Bacteria</taxon>
        <taxon>Pseudomonadati</taxon>
        <taxon>Pseudomonadota</taxon>
        <taxon>Alphaproteobacteria</taxon>
        <taxon>Sphingomonadales</taxon>
        <taxon>Sphingomonadaceae</taxon>
        <taxon>Sphingomonas</taxon>
    </lineage>
</organism>
<evidence type="ECO:0000313" key="4">
    <source>
        <dbReference type="Proteomes" id="UP001273531"/>
    </source>
</evidence>
<dbReference type="Pfam" id="PF13924">
    <property type="entry name" value="Lipocalin_5"/>
    <property type="match status" value="1"/>
</dbReference>
<feature type="chain" id="PRO_5045253627" evidence="1">
    <location>
        <begin position="23"/>
        <end position="172"/>
    </location>
</feature>
<feature type="domain" description="Lipocalin-like" evidence="2">
    <location>
        <begin position="34"/>
        <end position="133"/>
    </location>
</feature>
<dbReference type="Proteomes" id="UP001273531">
    <property type="component" value="Unassembled WGS sequence"/>
</dbReference>
<feature type="signal peptide" evidence="1">
    <location>
        <begin position="1"/>
        <end position="22"/>
    </location>
</feature>
<dbReference type="RefSeq" id="WP_317227359.1">
    <property type="nucleotide sequence ID" value="NZ_JAWJEJ010000001.1"/>
</dbReference>
<proteinExistence type="predicted"/>
<evidence type="ECO:0000256" key="1">
    <source>
        <dbReference type="SAM" id="SignalP"/>
    </source>
</evidence>
<protein>
    <submittedName>
        <fullName evidence="3">Lipocalin-like domain-containing protein</fullName>
    </submittedName>
</protein>
<dbReference type="EMBL" id="JAWJEJ010000001">
    <property type="protein sequence ID" value="MDV3458288.1"/>
    <property type="molecule type" value="Genomic_DNA"/>
</dbReference>
<gene>
    <name evidence="3" type="ORF">RZN05_14925</name>
</gene>
<dbReference type="InterPro" id="IPR024311">
    <property type="entry name" value="Lipocalin-like"/>
</dbReference>